<evidence type="ECO:0008006" key="3">
    <source>
        <dbReference type="Google" id="ProtNLM"/>
    </source>
</evidence>
<proteinExistence type="predicted"/>
<dbReference type="OrthoDB" id="9805634at2"/>
<gene>
    <name evidence="1" type="ORF">SMC7_05165</name>
</gene>
<dbReference type="InterPro" id="IPR027396">
    <property type="entry name" value="DsrEFH-like"/>
</dbReference>
<dbReference type="Proteomes" id="UP000266328">
    <property type="component" value="Unassembled WGS sequence"/>
</dbReference>
<accession>A0A398D393</accession>
<evidence type="ECO:0000313" key="1">
    <source>
        <dbReference type="EMBL" id="RIE05931.1"/>
    </source>
</evidence>
<name>A0A398D393_9BACT</name>
<keyword evidence="2" id="KW-1185">Reference proteome</keyword>
<sequence>MEPVRKILIILSTAEREKAMAGLMFAKNTHENHVFDDVRVVLFGPIERLLSEDKEIRDLGAEVFKVTAHPMACKEFAEEVAVSDALKSLGCEIDQVGGIISECIRNGYVPLVF</sequence>
<reference evidence="1 2" key="1">
    <citation type="submission" date="2018-09" db="EMBL/GenBank/DDBJ databases">
        <title>Discovery and Ecogenomic Context for Candidatus Cryosericales, a Global Caldiserica Order Active in Thawing Permafrost.</title>
        <authorList>
            <person name="Martinez M.A."/>
            <person name="Woodcroft B.J."/>
            <person name="Ignacio Espinoza J.C."/>
            <person name="Zayed A."/>
            <person name="Singleton C.M."/>
            <person name="Boyd J."/>
            <person name="Li Y.-F."/>
            <person name="Purvine S."/>
            <person name="Maughan H."/>
            <person name="Hodgkins S.B."/>
            <person name="Anderson D."/>
            <person name="Sederholm M."/>
            <person name="Temperton B."/>
            <person name="Saleska S.R."/>
            <person name="Tyson G.W."/>
            <person name="Rich V.I."/>
        </authorList>
    </citation>
    <scope>NUCLEOTIDE SEQUENCE [LARGE SCALE GENOMIC DNA]</scope>
    <source>
        <strain evidence="1 2">SMC7</strain>
    </source>
</reference>
<dbReference type="EMBL" id="QXIS01000031">
    <property type="protein sequence ID" value="RIE05931.1"/>
    <property type="molecule type" value="Genomic_DNA"/>
</dbReference>
<dbReference type="RefSeq" id="WP_119089286.1">
    <property type="nucleotide sequence ID" value="NZ_QXIS01000031.1"/>
</dbReference>
<dbReference type="SUPFAM" id="SSF75169">
    <property type="entry name" value="DsrEFH-like"/>
    <property type="match status" value="1"/>
</dbReference>
<dbReference type="Gene3D" id="3.40.1260.10">
    <property type="entry name" value="DsrEFH-like"/>
    <property type="match status" value="1"/>
</dbReference>
<organism evidence="1 2">
    <name type="scientific">Candidatus Cryosericum terrychapinii</name>
    <dbReference type="NCBI Taxonomy" id="2290919"/>
    <lineage>
        <taxon>Bacteria</taxon>
        <taxon>Pseudomonadati</taxon>
        <taxon>Caldisericota/Cryosericota group</taxon>
        <taxon>Candidatus Cryosericota</taxon>
        <taxon>Candidatus Cryosericia</taxon>
        <taxon>Candidatus Cryosericales</taxon>
        <taxon>Candidatus Cryosericaceae</taxon>
        <taxon>Candidatus Cryosericum</taxon>
    </lineage>
</organism>
<evidence type="ECO:0000313" key="2">
    <source>
        <dbReference type="Proteomes" id="UP000266328"/>
    </source>
</evidence>
<dbReference type="AlphaFoldDB" id="A0A398D393"/>
<protein>
    <recommendedName>
        <fullName evidence="3">DsrE family protein</fullName>
    </recommendedName>
</protein>
<comment type="caution">
    <text evidence="1">The sequence shown here is derived from an EMBL/GenBank/DDBJ whole genome shotgun (WGS) entry which is preliminary data.</text>
</comment>